<feature type="compositionally biased region" description="Low complexity" evidence="1">
    <location>
        <begin position="586"/>
        <end position="609"/>
    </location>
</feature>
<dbReference type="PANTHER" id="PTHR37542">
    <property type="entry name" value="HELO DOMAIN-CONTAINING PROTEIN-RELATED"/>
    <property type="match status" value="1"/>
</dbReference>
<evidence type="ECO:0000256" key="1">
    <source>
        <dbReference type="SAM" id="MobiDB-lite"/>
    </source>
</evidence>
<protein>
    <recommendedName>
        <fullName evidence="4">Protein kinase domain-containing protein</fullName>
    </recommendedName>
</protein>
<feature type="region of interest" description="Disordered" evidence="1">
    <location>
        <begin position="586"/>
        <end position="622"/>
    </location>
</feature>
<name>A0AA40DP62_9PEZI</name>
<gene>
    <name evidence="2" type="ORF">B0T26DRAFT_744079</name>
</gene>
<sequence length="775" mass="84181">MADADTDADVVESFKSSIGTSLQSPYAEVHVLLIAWSQNDLGGAEDENRDLRAVFEKDYNYTTVSFFPIPVDGSQRRRLNSEISTFVENQSRRRDSLVIVYYAGNCSANKQGLAEGDVLLVLDCCNASLITRGSKDDGGRFELIAASAKGAKTPVPGRKSFTRALIRLLGQHAEKGISSESLASKLREDEKITETPVFHDFVRQYSTRIRLQRLQDPDSQSGGFIQKSVGYLLFKASLSEDVTGLQVASWLKTAPPENVTAVSIEAVVSRARRMQSALRDGAFPPGSMFERLSAPARAEILRCLRGLNTVMASSAEHASIAAAAVGSFEKEPIESSLGEIQDVVSTVCAAVETPLLLDVRDVGGALSHDSQEPSGLGSGDSFYELLAAADVDAALTLRQAVLSDGPCRYSSEISRDKIVFSSPTSRGDGTSSGQPYHRRIKFGAMDSRPVIMEIYKYKEAPDHSGEPYPQTLQQVRRMTGLLCHPKGKGFHILPCAGFFRDRLRQELGLVFEAPLTFQPEGSNSHDFATLAELYKIHKLVPLGHRIHLAWALAVAVEHFHRVGWVHKSIRSGIVAFMAAGPEAASSSSSLSSSSSSPSPSPSSSPASEPNGDDDHGGAVPGPHGQQLVPLVGRFDLGRPNLFGFEYSRAGDMTTYLDEDHSLPNSLYRHPGRWGRPAARFDKSHDAYALGVVMLEIALWKDIRSAAPPYLDRLGGRVVAAEVASVLGEICARTLPHQVGAVFTQCIRTKGMSEYEAQVYFHRHVTGPLGKAVRRV</sequence>
<comment type="caution">
    <text evidence="2">The sequence shown here is derived from an EMBL/GenBank/DDBJ whole genome shotgun (WGS) entry which is preliminary data.</text>
</comment>
<evidence type="ECO:0000313" key="3">
    <source>
        <dbReference type="Proteomes" id="UP001172101"/>
    </source>
</evidence>
<proteinExistence type="predicted"/>
<organism evidence="2 3">
    <name type="scientific">Lasiosphaeria miniovina</name>
    <dbReference type="NCBI Taxonomy" id="1954250"/>
    <lineage>
        <taxon>Eukaryota</taxon>
        <taxon>Fungi</taxon>
        <taxon>Dikarya</taxon>
        <taxon>Ascomycota</taxon>
        <taxon>Pezizomycotina</taxon>
        <taxon>Sordariomycetes</taxon>
        <taxon>Sordariomycetidae</taxon>
        <taxon>Sordariales</taxon>
        <taxon>Lasiosphaeriaceae</taxon>
        <taxon>Lasiosphaeria</taxon>
    </lineage>
</organism>
<dbReference type="SUPFAM" id="SSF56112">
    <property type="entry name" value="Protein kinase-like (PK-like)"/>
    <property type="match status" value="1"/>
</dbReference>
<accession>A0AA40DP62</accession>
<dbReference type="InterPro" id="IPR011009">
    <property type="entry name" value="Kinase-like_dom_sf"/>
</dbReference>
<evidence type="ECO:0000313" key="2">
    <source>
        <dbReference type="EMBL" id="KAK0707028.1"/>
    </source>
</evidence>
<dbReference type="GeneID" id="85327625"/>
<dbReference type="EMBL" id="JAUIRO010000007">
    <property type="protein sequence ID" value="KAK0707028.1"/>
    <property type="molecule type" value="Genomic_DNA"/>
</dbReference>
<dbReference type="PANTHER" id="PTHR37542:SF3">
    <property type="entry name" value="PRION-INHIBITION AND PROPAGATION HELO DOMAIN-CONTAINING PROTEIN"/>
    <property type="match status" value="1"/>
</dbReference>
<evidence type="ECO:0008006" key="4">
    <source>
        <dbReference type="Google" id="ProtNLM"/>
    </source>
</evidence>
<dbReference type="RefSeq" id="XP_060292122.1">
    <property type="nucleotide sequence ID" value="XM_060444355.1"/>
</dbReference>
<keyword evidence="3" id="KW-1185">Reference proteome</keyword>
<dbReference type="Proteomes" id="UP001172101">
    <property type="component" value="Unassembled WGS sequence"/>
</dbReference>
<dbReference type="Gene3D" id="1.10.510.10">
    <property type="entry name" value="Transferase(Phosphotransferase) domain 1"/>
    <property type="match status" value="1"/>
</dbReference>
<reference evidence="2" key="1">
    <citation type="submission" date="2023-06" db="EMBL/GenBank/DDBJ databases">
        <title>Genome-scale phylogeny and comparative genomics of the fungal order Sordariales.</title>
        <authorList>
            <consortium name="Lawrence Berkeley National Laboratory"/>
            <person name="Hensen N."/>
            <person name="Bonometti L."/>
            <person name="Westerberg I."/>
            <person name="Brannstrom I.O."/>
            <person name="Guillou S."/>
            <person name="Cros-Aarteil S."/>
            <person name="Calhoun S."/>
            <person name="Haridas S."/>
            <person name="Kuo A."/>
            <person name="Mondo S."/>
            <person name="Pangilinan J."/>
            <person name="Riley R."/>
            <person name="LaButti K."/>
            <person name="Andreopoulos B."/>
            <person name="Lipzen A."/>
            <person name="Chen C."/>
            <person name="Yanf M."/>
            <person name="Daum C."/>
            <person name="Ng V."/>
            <person name="Clum A."/>
            <person name="Steindorff A."/>
            <person name="Ohm R."/>
            <person name="Martin F."/>
            <person name="Silar P."/>
            <person name="Natvig D."/>
            <person name="Lalanne C."/>
            <person name="Gautier V."/>
            <person name="Ament-velasquez S.L."/>
            <person name="Kruys A."/>
            <person name="Hutchinson M.I."/>
            <person name="Powell A.J."/>
            <person name="Barry K."/>
            <person name="Miller A.N."/>
            <person name="Grigoriev I.V."/>
            <person name="Debuchy R."/>
            <person name="Gladieux P."/>
            <person name="Thoren M.H."/>
            <person name="Johannesson H."/>
        </authorList>
    </citation>
    <scope>NUCLEOTIDE SEQUENCE</scope>
    <source>
        <strain evidence="2">SMH2392-1A</strain>
    </source>
</reference>
<dbReference type="AlphaFoldDB" id="A0AA40DP62"/>